<dbReference type="EMBL" id="CP048788">
    <property type="protein sequence ID" value="QJF51577.1"/>
    <property type="molecule type" value="Genomic_DNA"/>
</dbReference>
<keyword evidence="1" id="KW-1133">Transmembrane helix</keyword>
<sequence>MTGISTDLWVLASLAAAGFQTLRFMLQKVLSTAVLSPTGATFARFFYSAPVIAVLVAFYVAGTGQALPATGLLFWGWALTGALAQVTATIFVVTLFKSRNFAVGVTLMKTEVILSVIIGLVLLGEGVSLAAFGAIALGLVGVLLLSTPPQIAGGPRMGMFNRGIALGLGSGVLFAVSAVCYRGASLELQTSDPLLRAGLTLAAVTGAQMTGMALWLWLRDAPQIAAVWRARRVAGWIGVTSMAGSFCWFLAFTLQTAAYVKAVGQVELVLSLLASRLFFGERSTWRELAGMAVICGSVISLVLVI</sequence>
<keyword evidence="1" id="KW-0472">Membrane</keyword>
<gene>
    <name evidence="3" type="ORF">G3256_10590</name>
</gene>
<evidence type="ECO:0000256" key="1">
    <source>
        <dbReference type="SAM" id="Phobius"/>
    </source>
</evidence>
<proteinExistence type="predicted"/>
<dbReference type="InterPro" id="IPR000620">
    <property type="entry name" value="EamA_dom"/>
</dbReference>
<evidence type="ECO:0000259" key="2">
    <source>
        <dbReference type="Pfam" id="PF00892"/>
    </source>
</evidence>
<dbReference type="SUPFAM" id="SSF103481">
    <property type="entry name" value="Multidrug resistance efflux transporter EmrE"/>
    <property type="match status" value="2"/>
</dbReference>
<feature type="transmembrane region" description="Helical" evidence="1">
    <location>
        <begin position="41"/>
        <end position="60"/>
    </location>
</feature>
<feature type="transmembrane region" description="Helical" evidence="1">
    <location>
        <begin position="72"/>
        <end position="96"/>
    </location>
</feature>
<feature type="transmembrane region" description="Helical" evidence="1">
    <location>
        <begin position="196"/>
        <end position="218"/>
    </location>
</feature>
<feature type="transmembrane region" description="Helical" evidence="1">
    <location>
        <begin position="230"/>
        <end position="252"/>
    </location>
</feature>
<keyword evidence="4" id="KW-1185">Reference proteome</keyword>
<dbReference type="GO" id="GO:0016020">
    <property type="term" value="C:membrane"/>
    <property type="evidence" value="ECO:0007669"/>
    <property type="project" value="InterPro"/>
</dbReference>
<evidence type="ECO:0000313" key="3">
    <source>
        <dbReference type="EMBL" id="QJF51577.1"/>
    </source>
</evidence>
<organism evidence="3 4">
    <name type="scientific">Roseobacter ponti</name>
    <dbReference type="NCBI Taxonomy" id="1891787"/>
    <lineage>
        <taxon>Bacteria</taxon>
        <taxon>Pseudomonadati</taxon>
        <taxon>Pseudomonadota</taxon>
        <taxon>Alphaproteobacteria</taxon>
        <taxon>Rhodobacterales</taxon>
        <taxon>Roseobacteraceae</taxon>
        <taxon>Roseobacter</taxon>
    </lineage>
</organism>
<name>A0A858SU96_9RHOB</name>
<accession>A0A858SU96</accession>
<reference evidence="3 4" key="1">
    <citation type="submission" date="2020-02" db="EMBL/GenBank/DDBJ databases">
        <title>Genome sequence of Roseobacter ponti.</title>
        <authorList>
            <person name="Hollensteiner J."/>
            <person name="Schneider D."/>
            <person name="Poehlein A."/>
            <person name="Daniel R."/>
        </authorList>
    </citation>
    <scope>NUCLEOTIDE SEQUENCE [LARGE SCALE GENOMIC DNA]</scope>
    <source>
        <strain evidence="3 4">DSM 106830</strain>
    </source>
</reference>
<dbReference type="KEGG" id="rpon:G3256_10590"/>
<evidence type="ECO:0000313" key="4">
    <source>
        <dbReference type="Proteomes" id="UP000503308"/>
    </source>
</evidence>
<dbReference type="Pfam" id="PF00892">
    <property type="entry name" value="EamA"/>
    <property type="match status" value="1"/>
</dbReference>
<feature type="transmembrane region" description="Helical" evidence="1">
    <location>
        <begin position="164"/>
        <end position="184"/>
    </location>
</feature>
<dbReference type="Proteomes" id="UP000503308">
    <property type="component" value="Chromosome"/>
</dbReference>
<protein>
    <submittedName>
        <fullName evidence="3">DMT family transporter</fullName>
    </submittedName>
</protein>
<dbReference type="AlphaFoldDB" id="A0A858SU96"/>
<feature type="transmembrane region" description="Helical" evidence="1">
    <location>
        <begin position="116"/>
        <end position="144"/>
    </location>
</feature>
<feature type="domain" description="EamA" evidence="2">
    <location>
        <begin position="162"/>
        <end position="301"/>
    </location>
</feature>
<keyword evidence="1" id="KW-0812">Transmembrane</keyword>
<feature type="transmembrane region" description="Helical" evidence="1">
    <location>
        <begin position="288"/>
        <end position="304"/>
    </location>
</feature>
<dbReference type="RefSeq" id="WP_169640794.1">
    <property type="nucleotide sequence ID" value="NZ_CP048788.1"/>
</dbReference>
<dbReference type="InterPro" id="IPR037185">
    <property type="entry name" value="EmrE-like"/>
</dbReference>